<evidence type="ECO:0000256" key="1">
    <source>
        <dbReference type="SAM" id="SignalP"/>
    </source>
</evidence>
<dbReference type="Proteomes" id="UP000016570">
    <property type="component" value="Unassembled WGS sequence"/>
</dbReference>
<evidence type="ECO:0008006" key="4">
    <source>
        <dbReference type="Google" id="ProtNLM"/>
    </source>
</evidence>
<name>U3BJL3_VIBPR</name>
<feature type="signal peptide" evidence="1">
    <location>
        <begin position="1"/>
        <end position="25"/>
    </location>
</feature>
<dbReference type="AlphaFoldDB" id="U3BJL3"/>
<feature type="chain" id="PRO_5004638884" description="DUF4468 domain-containing protein" evidence="1">
    <location>
        <begin position="26"/>
        <end position="159"/>
    </location>
</feature>
<accession>U3BJL3</accession>
<dbReference type="PROSITE" id="PS51257">
    <property type="entry name" value="PROKAR_LIPOPROTEIN"/>
    <property type="match status" value="1"/>
</dbReference>
<keyword evidence="1" id="KW-0732">Signal</keyword>
<keyword evidence="3" id="KW-1185">Reference proteome</keyword>
<evidence type="ECO:0000313" key="2">
    <source>
        <dbReference type="EMBL" id="GAD66813.1"/>
    </source>
</evidence>
<dbReference type="eggNOG" id="ENOG5031PVT">
    <property type="taxonomic scope" value="Bacteria"/>
</dbReference>
<organism evidence="2 3">
    <name type="scientific">Vibrio proteolyticus NBRC 13287</name>
    <dbReference type="NCBI Taxonomy" id="1219065"/>
    <lineage>
        <taxon>Bacteria</taxon>
        <taxon>Pseudomonadati</taxon>
        <taxon>Pseudomonadota</taxon>
        <taxon>Gammaproteobacteria</taxon>
        <taxon>Vibrionales</taxon>
        <taxon>Vibrionaceae</taxon>
        <taxon>Vibrio</taxon>
    </lineage>
</organism>
<dbReference type="EMBL" id="BATJ01000005">
    <property type="protein sequence ID" value="GAD66813.1"/>
    <property type="molecule type" value="Genomic_DNA"/>
</dbReference>
<proteinExistence type="predicted"/>
<protein>
    <recommendedName>
        <fullName evidence="4">DUF4468 domain-containing protein</fullName>
    </recommendedName>
</protein>
<gene>
    <name evidence="2" type="ORF">VPR01S_05_01080</name>
</gene>
<evidence type="ECO:0000313" key="3">
    <source>
        <dbReference type="Proteomes" id="UP000016570"/>
    </source>
</evidence>
<comment type="caution">
    <text evidence="2">The sequence shown here is derived from an EMBL/GenBank/DDBJ whole genome shotgun (WGS) entry which is preliminary data.</text>
</comment>
<sequence>MIQRFLLLSFLLLSGCTATSIPYSAQLVQSDELAAKIIEQVVMEQPLKYRPEGVVITKDYLGLADGIEVKGHSLSSGVVNSQLVFSSINLKTLDVSTRYYFNSLSRLELYSKRDWYIVQLKNDEHHIVKRFYTRRLDKAERLIDSINHMMASAKAFGTQ</sequence>
<reference evidence="2 3" key="1">
    <citation type="submission" date="2013-09" db="EMBL/GenBank/DDBJ databases">
        <title>Whole genome shotgun sequence of Vibrio proteolyticus NBRC 13287.</title>
        <authorList>
            <person name="Isaki S."/>
            <person name="Hosoyama A."/>
            <person name="Numata M."/>
            <person name="Hashimoto M."/>
            <person name="Hosoyama Y."/>
            <person name="Tsuchikane K."/>
            <person name="Noguchi M."/>
            <person name="Hirakata S."/>
            <person name="Ichikawa N."/>
            <person name="Ohji S."/>
            <person name="Yamazoe A."/>
            <person name="Fujita N."/>
        </authorList>
    </citation>
    <scope>NUCLEOTIDE SEQUENCE [LARGE SCALE GENOMIC DNA]</scope>
    <source>
        <strain evidence="2 3">NBRC 13287</strain>
    </source>
</reference>